<keyword evidence="8" id="KW-1015">Disulfide bond</keyword>
<dbReference type="Pfam" id="PF09258">
    <property type="entry name" value="Glyco_transf_64"/>
    <property type="match status" value="1"/>
</dbReference>
<dbReference type="GO" id="GO:0015012">
    <property type="term" value="P:heparan sulfate proteoglycan biosynthetic process"/>
    <property type="evidence" value="ECO:0007669"/>
    <property type="project" value="UniProtKB-ARBA"/>
</dbReference>
<accession>A0A8S1CNE0</accession>
<comment type="caution">
    <text evidence="12">The sequence shown here is derived from an EMBL/GenBank/DDBJ whole genome shotgun (WGS) entry which is preliminary data.</text>
</comment>
<keyword evidence="13" id="KW-1185">Reference proteome</keyword>
<evidence type="ECO:0000259" key="10">
    <source>
        <dbReference type="Pfam" id="PF03016"/>
    </source>
</evidence>
<proteinExistence type="inferred from homology"/>
<evidence type="ECO:0000256" key="5">
    <source>
        <dbReference type="ARBA" id="ARBA00022824"/>
    </source>
</evidence>
<gene>
    <name evidence="12" type="ORF">CLODIP_2_CD08550</name>
</gene>
<evidence type="ECO:0000256" key="7">
    <source>
        <dbReference type="ARBA" id="ARBA00023136"/>
    </source>
</evidence>
<keyword evidence="4 9" id="KW-0812">Transmembrane</keyword>
<evidence type="ECO:0000256" key="9">
    <source>
        <dbReference type="SAM" id="Phobius"/>
    </source>
</evidence>
<evidence type="ECO:0000256" key="4">
    <source>
        <dbReference type="ARBA" id="ARBA00022692"/>
    </source>
</evidence>
<evidence type="ECO:0000313" key="12">
    <source>
        <dbReference type="EMBL" id="CAB3371155.1"/>
    </source>
</evidence>
<dbReference type="EMBL" id="CADEPI010000058">
    <property type="protein sequence ID" value="CAB3371155.1"/>
    <property type="molecule type" value="Genomic_DNA"/>
</dbReference>
<dbReference type="Pfam" id="PF03016">
    <property type="entry name" value="Exostosin_GT47"/>
    <property type="match status" value="1"/>
</dbReference>
<dbReference type="PANTHER" id="PTHR48261:SF5">
    <property type="entry name" value="EXOSTOSIN GLYCOSYLTRANSFERASE 2"/>
    <property type="match status" value="1"/>
</dbReference>
<comment type="subcellular location">
    <subcellularLocation>
        <location evidence="1">Endoplasmic reticulum membrane</location>
        <topology evidence="1">Single-pass type II membrane protein</topology>
    </subcellularLocation>
</comment>
<dbReference type="PANTHER" id="PTHR48261">
    <property type="entry name" value="ACETYLGLUCOSAMINYLTRANSFERASE"/>
    <property type="match status" value="1"/>
</dbReference>
<keyword evidence="6 9" id="KW-1133">Transmembrane helix</keyword>
<dbReference type="InterPro" id="IPR015338">
    <property type="entry name" value="GT64_dom"/>
</dbReference>
<name>A0A8S1CNE0_9INSE</name>
<dbReference type="InterPro" id="IPR029044">
    <property type="entry name" value="Nucleotide-diphossugar_trans"/>
</dbReference>
<evidence type="ECO:0000256" key="3">
    <source>
        <dbReference type="ARBA" id="ARBA00022679"/>
    </source>
</evidence>
<protein>
    <recommendedName>
        <fullName evidence="14">Exostosin GT47 domain-containing protein</fullName>
    </recommendedName>
</protein>
<organism evidence="12 13">
    <name type="scientific">Cloeon dipterum</name>
    <dbReference type="NCBI Taxonomy" id="197152"/>
    <lineage>
        <taxon>Eukaryota</taxon>
        <taxon>Metazoa</taxon>
        <taxon>Ecdysozoa</taxon>
        <taxon>Arthropoda</taxon>
        <taxon>Hexapoda</taxon>
        <taxon>Insecta</taxon>
        <taxon>Pterygota</taxon>
        <taxon>Palaeoptera</taxon>
        <taxon>Ephemeroptera</taxon>
        <taxon>Pisciforma</taxon>
        <taxon>Baetidae</taxon>
        <taxon>Cloeon</taxon>
    </lineage>
</organism>
<reference evidence="12 13" key="1">
    <citation type="submission" date="2020-04" db="EMBL/GenBank/DDBJ databases">
        <authorList>
            <person name="Alioto T."/>
            <person name="Alioto T."/>
            <person name="Gomez Garrido J."/>
        </authorList>
    </citation>
    <scope>NUCLEOTIDE SEQUENCE [LARGE SCALE GENOMIC DNA]</scope>
</reference>
<evidence type="ECO:0000313" key="13">
    <source>
        <dbReference type="Proteomes" id="UP000494165"/>
    </source>
</evidence>
<evidence type="ECO:0000256" key="2">
    <source>
        <dbReference type="ARBA" id="ARBA00010271"/>
    </source>
</evidence>
<evidence type="ECO:0000256" key="1">
    <source>
        <dbReference type="ARBA" id="ARBA00004648"/>
    </source>
</evidence>
<dbReference type="AlphaFoldDB" id="A0A8S1CNE0"/>
<evidence type="ECO:0000256" key="8">
    <source>
        <dbReference type="ARBA" id="ARBA00023157"/>
    </source>
</evidence>
<dbReference type="GO" id="GO:0016757">
    <property type="term" value="F:glycosyltransferase activity"/>
    <property type="evidence" value="ECO:0007669"/>
    <property type="project" value="InterPro"/>
</dbReference>
<dbReference type="Gene3D" id="3.90.550.10">
    <property type="entry name" value="Spore Coat Polysaccharide Biosynthesis Protein SpsA, Chain A"/>
    <property type="match status" value="1"/>
</dbReference>
<evidence type="ECO:0000259" key="11">
    <source>
        <dbReference type="Pfam" id="PF09258"/>
    </source>
</evidence>
<dbReference type="InterPro" id="IPR004263">
    <property type="entry name" value="Exostosin"/>
</dbReference>
<feature type="domain" description="Exostosin GT47" evidence="10">
    <location>
        <begin position="105"/>
        <end position="374"/>
    </location>
</feature>
<dbReference type="GO" id="GO:0005789">
    <property type="term" value="C:endoplasmic reticulum membrane"/>
    <property type="evidence" value="ECO:0007669"/>
    <property type="project" value="UniProtKB-SubCell"/>
</dbReference>
<evidence type="ECO:0000256" key="6">
    <source>
        <dbReference type="ARBA" id="ARBA00022989"/>
    </source>
</evidence>
<dbReference type="Proteomes" id="UP000494165">
    <property type="component" value="Unassembled WGS sequence"/>
</dbReference>
<comment type="similarity">
    <text evidence="2">Belongs to the glycosyltransferase 47 family.</text>
</comment>
<dbReference type="InterPro" id="IPR040911">
    <property type="entry name" value="Exostosin_GT47"/>
</dbReference>
<dbReference type="OrthoDB" id="5954868at2759"/>
<sequence length="524" mass="59396">MTLYALLQKKAAQRWLKTALFSKYAMAAACALLVVVSFVIAALVFSIISTLQNEPHGLFTKLTLQTYAYAPEEHLRQNNGSKFLAHRHECTHHTCLDIYRCGHGNSLKVYIYPPRRFLDSEGIPISAQPSQEYYDLLDAIFKSKYYEPDPSKACILIPSIDTLNQNRFRPLETSVALSSLSFWDQYGENHLIFNMVPGAAPDYNTVVELALGRAIVAGAGFDTWTYQPGFDISIPLFSPFALPLPVDVSDDRPWLLISAQVNIHQEYLNQLENVAMQEPSKMLVLRSCGELAANASQRCISEDVYHYPEILRRAHFCAVVRGARLSQPALLEALSAGCIPVVVADTAIMPFQEVIDWKRVAIFLPESDLSSIFSKVESISPQRRRELHDQGRWIYEQYLSSLAKIGLTTLAIIEDRIFTHNTRNYYDWNMAPSHMASFNPLFLPITAPKSHGFTAVILTYDRIEMLFTLINKLSVVPSLTKIIVLWNNQHKSPPPPAHWPRISKPFRVIRTTSNKLSNRFVKCY</sequence>
<keyword evidence="5" id="KW-0256">Endoplasmic reticulum</keyword>
<keyword evidence="7 9" id="KW-0472">Membrane</keyword>
<keyword evidence="3" id="KW-0808">Transferase</keyword>
<feature type="transmembrane region" description="Helical" evidence="9">
    <location>
        <begin position="24"/>
        <end position="48"/>
    </location>
</feature>
<feature type="domain" description="Glycosyl transferase 64" evidence="11">
    <location>
        <begin position="453"/>
        <end position="521"/>
    </location>
</feature>
<evidence type="ECO:0008006" key="14">
    <source>
        <dbReference type="Google" id="ProtNLM"/>
    </source>
</evidence>